<dbReference type="EMBL" id="WLZY01000001">
    <property type="protein sequence ID" value="NDL55542.1"/>
    <property type="molecule type" value="Genomic_DNA"/>
</dbReference>
<dbReference type="InterPro" id="IPR011547">
    <property type="entry name" value="SLC26A/SulP_dom"/>
</dbReference>
<keyword evidence="2 5" id="KW-0812">Transmembrane</keyword>
<dbReference type="InterPro" id="IPR002645">
    <property type="entry name" value="STAS_dom"/>
</dbReference>
<dbReference type="PANTHER" id="PTHR11814">
    <property type="entry name" value="SULFATE TRANSPORTER"/>
    <property type="match status" value="1"/>
</dbReference>
<comment type="caution">
    <text evidence="7">The sequence shown here is derived from an EMBL/GenBank/DDBJ whole genome shotgun (WGS) entry which is preliminary data.</text>
</comment>
<dbReference type="Pfam" id="PF01740">
    <property type="entry name" value="STAS"/>
    <property type="match status" value="1"/>
</dbReference>
<dbReference type="Proteomes" id="UP000460435">
    <property type="component" value="Unassembled WGS sequence"/>
</dbReference>
<gene>
    <name evidence="7" type="ORF">F7O44_00490</name>
</gene>
<feature type="transmembrane region" description="Helical" evidence="5">
    <location>
        <begin position="376"/>
        <end position="392"/>
    </location>
</feature>
<evidence type="ECO:0000259" key="6">
    <source>
        <dbReference type="PROSITE" id="PS50801"/>
    </source>
</evidence>
<feature type="transmembrane region" description="Helical" evidence="5">
    <location>
        <begin position="101"/>
        <end position="119"/>
    </location>
</feature>
<dbReference type="AlphaFoldDB" id="A0A7K3LY11"/>
<organism evidence="7 8">
    <name type="scientific">Phytoactinopolyspora mesophila</name>
    <dbReference type="NCBI Taxonomy" id="2650750"/>
    <lineage>
        <taxon>Bacteria</taxon>
        <taxon>Bacillati</taxon>
        <taxon>Actinomycetota</taxon>
        <taxon>Actinomycetes</taxon>
        <taxon>Jiangellales</taxon>
        <taxon>Jiangellaceae</taxon>
        <taxon>Phytoactinopolyspora</taxon>
    </lineage>
</organism>
<dbReference type="Pfam" id="PF00916">
    <property type="entry name" value="Sulfate_transp"/>
    <property type="match status" value="1"/>
</dbReference>
<evidence type="ECO:0000256" key="1">
    <source>
        <dbReference type="ARBA" id="ARBA00004141"/>
    </source>
</evidence>
<feature type="transmembrane region" description="Helical" evidence="5">
    <location>
        <begin position="323"/>
        <end position="339"/>
    </location>
</feature>
<feature type="transmembrane region" description="Helical" evidence="5">
    <location>
        <begin position="345"/>
        <end position="364"/>
    </location>
</feature>
<evidence type="ECO:0000256" key="2">
    <source>
        <dbReference type="ARBA" id="ARBA00022692"/>
    </source>
</evidence>
<dbReference type="PROSITE" id="PS50801">
    <property type="entry name" value="STAS"/>
    <property type="match status" value="1"/>
</dbReference>
<name>A0A7K3LY11_9ACTN</name>
<sequence>METVKTPKRRPRAMRRRIPPPARGDLIAGISVALVLVPQSLAYAELAGLPPVHGLYAAAAAPIAAALIGSSPYLQTGPVALTSLLTLGALSPLAVTGSATFISYAAVLAILVGAARVMLGLLRWGALAYFMSIPVITGFTVAAAVLIIGSQIPDLLAVPADSGNPARAAADALSQPGNWSIAPLLIGFAVIVIVAAGRKISAAVPWVLIATAAALVASRTGIIDVPEIGHIPTGMPPVSLDLPWQAVPQLIVPALLIALVGFAEPASIARKYAAADRQAWSPNREFLGQGLANLAAGAAGGYPTGGSFSRSALNRHAGAKTRWSGAVTGVTVLAMLPIVDVLSQLPVAVLAGLVIVAAISLVDLKPFGEYWRNSRPQFLVAVPTFVATLILAPRVERGLLIGIALAFAVHLWREMRIDVTTRLDDRVLHVHPEGVLYFASAPMLETHLTGLLAEHPDLTSVIIDVHRLGRLDLTGLMALRNFAQQAGDFGVEVEVHNVPEHARERAHRVLEPVCRVVTTEPD</sequence>
<feature type="domain" description="STAS" evidence="6">
    <location>
        <begin position="417"/>
        <end position="511"/>
    </location>
</feature>
<keyword evidence="4 5" id="KW-0472">Membrane</keyword>
<evidence type="ECO:0000313" key="8">
    <source>
        <dbReference type="Proteomes" id="UP000460435"/>
    </source>
</evidence>
<dbReference type="SUPFAM" id="SSF52091">
    <property type="entry name" value="SpoIIaa-like"/>
    <property type="match status" value="1"/>
</dbReference>
<keyword evidence="8" id="KW-1185">Reference proteome</keyword>
<evidence type="ECO:0000256" key="5">
    <source>
        <dbReference type="SAM" id="Phobius"/>
    </source>
</evidence>
<dbReference type="InterPro" id="IPR001902">
    <property type="entry name" value="SLC26A/SulP_fam"/>
</dbReference>
<keyword evidence="3 5" id="KW-1133">Transmembrane helix</keyword>
<dbReference type="CDD" id="cd07042">
    <property type="entry name" value="STAS_SulP_like_sulfate_transporter"/>
    <property type="match status" value="1"/>
</dbReference>
<protein>
    <submittedName>
        <fullName evidence="7">STAS domain-containing protein</fullName>
    </submittedName>
</protein>
<feature type="transmembrane region" description="Helical" evidence="5">
    <location>
        <begin position="242"/>
        <end position="263"/>
    </location>
</feature>
<dbReference type="InterPro" id="IPR036513">
    <property type="entry name" value="STAS_dom_sf"/>
</dbReference>
<dbReference type="Gene3D" id="3.30.750.24">
    <property type="entry name" value="STAS domain"/>
    <property type="match status" value="1"/>
</dbReference>
<evidence type="ECO:0000256" key="3">
    <source>
        <dbReference type="ARBA" id="ARBA00022989"/>
    </source>
</evidence>
<dbReference type="GO" id="GO:0016020">
    <property type="term" value="C:membrane"/>
    <property type="evidence" value="ECO:0007669"/>
    <property type="project" value="UniProtKB-SubCell"/>
</dbReference>
<accession>A0A7K3LY11</accession>
<comment type="subcellular location">
    <subcellularLocation>
        <location evidence="1">Membrane</location>
        <topology evidence="1">Multi-pass membrane protein</topology>
    </subcellularLocation>
</comment>
<feature type="transmembrane region" description="Helical" evidence="5">
    <location>
        <begin position="179"/>
        <end position="196"/>
    </location>
</feature>
<proteinExistence type="predicted"/>
<evidence type="ECO:0000256" key="4">
    <source>
        <dbReference type="ARBA" id="ARBA00023136"/>
    </source>
</evidence>
<dbReference type="GO" id="GO:0055085">
    <property type="term" value="P:transmembrane transport"/>
    <property type="evidence" value="ECO:0007669"/>
    <property type="project" value="InterPro"/>
</dbReference>
<reference evidence="7 8" key="1">
    <citation type="submission" date="2019-11" db="EMBL/GenBank/DDBJ databases">
        <authorList>
            <person name="Li X.-J."/>
            <person name="Feng X.-M."/>
        </authorList>
    </citation>
    <scope>NUCLEOTIDE SEQUENCE [LARGE SCALE GENOMIC DNA]</scope>
    <source>
        <strain evidence="7 8">XMNu-373</strain>
    </source>
</reference>
<feature type="transmembrane region" description="Helical" evidence="5">
    <location>
        <begin position="203"/>
        <end position="222"/>
    </location>
</feature>
<feature type="transmembrane region" description="Helical" evidence="5">
    <location>
        <begin position="126"/>
        <end position="149"/>
    </location>
</feature>
<evidence type="ECO:0000313" key="7">
    <source>
        <dbReference type="EMBL" id="NDL55542.1"/>
    </source>
</evidence>